<dbReference type="PANTHER" id="PTHR14885">
    <property type="entry name" value="CILIA- AND FLAGELLA-ASSOCIATED PROTEIN 43-RELATED"/>
    <property type="match status" value="1"/>
</dbReference>
<evidence type="ECO:0000256" key="5">
    <source>
        <dbReference type="ARBA" id="ARBA00023054"/>
    </source>
</evidence>
<keyword evidence="6" id="KW-0206">Cytoskeleton</keyword>
<organism evidence="10 11">
    <name type="scientific">Aedes aegypti</name>
    <name type="common">Yellowfever mosquito</name>
    <name type="synonym">Culex aegypti</name>
    <dbReference type="NCBI Taxonomy" id="7159"/>
    <lineage>
        <taxon>Eukaryota</taxon>
        <taxon>Metazoa</taxon>
        <taxon>Ecdysozoa</taxon>
        <taxon>Arthropoda</taxon>
        <taxon>Hexapoda</taxon>
        <taxon>Insecta</taxon>
        <taxon>Pterygota</taxon>
        <taxon>Neoptera</taxon>
        <taxon>Endopterygota</taxon>
        <taxon>Diptera</taxon>
        <taxon>Nematocera</taxon>
        <taxon>Culicoidea</taxon>
        <taxon>Culicidae</taxon>
        <taxon>Culicinae</taxon>
        <taxon>Aedini</taxon>
        <taxon>Aedes</taxon>
        <taxon>Stegomyia</taxon>
    </lineage>
</organism>
<comment type="subcellular location">
    <subcellularLocation>
        <location evidence="1">Cytoplasm</location>
        <location evidence="1">Cytoskeleton</location>
        <location evidence="1">Cilium axoneme</location>
    </subcellularLocation>
</comment>
<keyword evidence="2" id="KW-0963">Cytoplasm</keyword>
<comment type="similarity">
    <text evidence="8">Belongs to the CFAP43 family.</text>
</comment>
<gene>
    <name evidence="10" type="primary">5576554</name>
</gene>
<dbReference type="InParanoid" id="A0A6I8U5D7"/>
<proteinExistence type="inferred from homology"/>
<dbReference type="InterPro" id="IPR036322">
    <property type="entry name" value="WD40_repeat_dom_sf"/>
</dbReference>
<reference evidence="10 11" key="1">
    <citation type="submission" date="2017-06" db="EMBL/GenBank/DDBJ databases">
        <title>Aedes aegypti genome working group (AGWG) sequencing and assembly.</title>
        <authorList>
            <consortium name="Aedes aegypti Genome Working Group (AGWG)"/>
            <person name="Matthews B.J."/>
        </authorList>
    </citation>
    <scope>NUCLEOTIDE SEQUENCE [LARGE SCALE GENOMIC DNA]</scope>
    <source>
        <strain evidence="10 11">LVP_AGWG</strain>
    </source>
</reference>
<accession>A0A6I8U5D7</accession>
<evidence type="ECO:0000256" key="1">
    <source>
        <dbReference type="ARBA" id="ARBA00004430"/>
    </source>
</evidence>
<keyword evidence="3" id="KW-0853">WD repeat</keyword>
<evidence type="ECO:0000256" key="9">
    <source>
        <dbReference type="ARBA" id="ARBA00023662"/>
    </source>
</evidence>
<keyword evidence="11" id="KW-1185">Reference proteome</keyword>
<sequence length="1587" mass="182351">MSLKYMTNVKTNWIKARDVHTACFIGREALAVGMGSHILLMNVISKQETFYRATERSNGEGVSCLAGHKTFSIFAFAEACVLPRIFIVAYPDNSILFVLEGDGKARSYVSLCFSEGEYLLAMSGVPDYSVEVYVWRNKEMVVKRQTDTKTDKQLLMCSPASTITVCQLAYNQAQVTLWEIHGNVRITRLIEKNVKLPFGKEAAPLDGTFSIDGTLMIINKWGSVYSFSATSGQLHQIIKPIEEPNLLPPLIFYCKGGLFLSDPSGGVSYYKRQKGVWNQLWVTKPPQAYSRLMIYSASEGLYGTSMNGNLVRTVVDNDIRNVEFITVREFDCQLSYFVLLRPLGEILIACKASDNLIAIEVKSGNRIAEYNTPNVKCVVENPVYPFVAIGTLDGIVSLISFFNPTEPCELTSFHLSHAAIKFILFCSDGSHLAAFDEKMNVFFIKGLPGNTMNIVHHYEAPENLLQFTFDVNENVMSIVGSLSENELEPTSDIIRISISLSDGTRREEKGITSKQYSQLEYKMNGSGRLYGICLLSNEIDVIELEGDSTGRLSIQICSTIKVKHQVPQFQIFVDQFHLITWSIDGLVTIYDATSDKLLAYFLAHDRTRLGVRLAKCDPSHQYIITLGHTGCLVCTKQHRSASTAQRCEDLKRSLETDDVIAMFQNPTTGFVPKGFTFTRWIDMERISKLESEKLQFKQERLQIMKDFKAVKSKLRKLLDANDVATDEQRLPVQAFNLNESTTEELKERAKLEREEEHNKLLSFIKSQEKINAMIIQKCWNIMERKPVKVRSIFTKLAVENYPSLPNERDHEFLAKMAVYRETELMASHDALLPWKPTPTYQLESILNRDPDYGNVIDVLSRAAQKKYTTLTGTTTHLYVEPMPLRFEQLEVVTFEQLYFEKVYGNIQMLQLRDYFNKKFDELKTLKDTEMNMVLKRNARLRVIQSELAIISKLLEMPPAQQEAIVDPRFEPDEIPDTIVKTEDHEISVAPYLTPSMECLLAREKAEKERRQMELMADDFKDRALMVMMDGVLEHRWEDEIKKTPPVPHCLETGKDAQYFNETDLREVKEYEEQIEFLYKERTRYKKILETEKAQIVESLEDQIKKFNTKVGICLLEKIRIEAAIREEEMRILRNTFYNHQRLVYDRIANTLREEIDSRAKHIDALTETMCELQDKVNDYKNTYESLSMKDRLLDKQFKINFSDTAQSAIVDQAYKIFKKRPKAQLRAVVTVSIFQDLAKRITAKKASQPSNILLPQECVDYLAACDSLDQTSNSPAGMDTNLWQTLCKMRRIKMESEFRLKSCEIQLADSEAALNAFQKEITSKRNSLSAIESKLQDLLNKKFEDSTNRNVQIVMKRGLIEVPISGKMTDFNNCILIHRTDVDDINVIIKQAGSKKLKAMVNAAQFRRKIIAQEWEHRALKLKIRDMKDQVKMIEKCKITKEVQDWLKRKEMGVVEDLGQLALEKEIENTIFAQEKMLQEVKKSVEELEEKINVKRKENKLLDKQTQDLNVDVTEQHLQKDSEMEEIEQKAAQARMTAIVDRARWVRLVQAQHAQILELGTMLELQRLKTYPTLTAPSVLVDVRHIK</sequence>
<dbReference type="EnsemblMetazoa" id="AAEL027356-RA">
    <property type="protein sequence ID" value="AAEL027356-PA"/>
    <property type="gene ID" value="AAEL027356"/>
</dbReference>
<dbReference type="PANTHER" id="PTHR14885:SF1">
    <property type="entry name" value="CILIA- AND FLAGELLA-ASSOCIATED PROTEIN 43"/>
    <property type="match status" value="1"/>
</dbReference>
<dbReference type="GO" id="GO:0060271">
    <property type="term" value="P:cilium assembly"/>
    <property type="evidence" value="ECO:0007669"/>
    <property type="project" value="TreeGrafter"/>
</dbReference>
<dbReference type="SUPFAM" id="SSF101908">
    <property type="entry name" value="Putative isomerase YbhE"/>
    <property type="match status" value="1"/>
</dbReference>
<evidence type="ECO:0000256" key="8">
    <source>
        <dbReference type="ARBA" id="ARBA00023605"/>
    </source>
</evidence>
<dbReference type="InterPro" id="IPR015943">
    <property type="entry name" value="WD40/YVTN_repeat-like_dom_sf"/>
</dbReference>
<evidence type="ECO:0000313" key="10">
    <source>
        <dbReference type="EnsemblMetazoa" id="AAEL027356-PA"/>
    </source>
</evidence>
<dbReference type="Pfam" id="PF25828">
    <property type="entry name" value="CC_Cfap43"/>
    <property type="match status" value="1"/>
</dbReference>
<protein>
    <recommendedName>
        <fullName evidence="9">Cilia- and flagella-associated protein 43</fullName>
    </recommendedName>
</protein>
<evidence type="ECO:0000256" key="2">
    <source>
        <dbReference type="ARBA" id="ARBA00022490"/>
    </source>
</evidence>
<keyword evidence="7" id="KW-0966">Cell projection</keyword>
<dbReference type="Proteomes" id="UP000008820">
    <property type="component" value="Chromosome 1"/>
</dbReference>
<evidence type="ECO:0000256" key="7">
    <source>
        <dbReference type="ARBA" id="ARBA00023273"/>
    </source>
</evidence>
<evidence type="ECO:0000256" key="4">
    <source>
        <dbReference type="ARBA" id="ARBA00022737"/>
    </source>
</evidence>
<keyword evidence="5" id="KW-0175">Coiled coil</keyword>
<evidence type="ECO:0000313" key="11">
    <source>
        <dbReference type="Proteomes" id="UP000008820"/>
    </source>
</evidence>
<dbReference type="GO" id="GO:0003341">
    <property type="term" value="P:cilium movement"/>
    <property type="evidence" value="ECO:0007669"/>
    <property type="project" value="UniProtKB-ARBA"/>
</dbReference>
<dbReference type="FunCoup" id="A0A6I8U5D7">
    <property type="interactions" value="13"/>
</dbReference>
<dbReference type="OrthoDB" id="535167at2759"/>
<evidence type="ECO:0000256" key="6">
    <source>
        <dbReference type="ARBA" id="ARBA00023212"/>
    </source>
</evidence>
<dbReference type="GO" id="GO:0005930">
    <property type="term" value="C:axoneme"/>
    <property type="evidence" value="ECO:0007669"/>
    <property type="project" value="UniProtKB-SubCell"/>
</dbReference>
<evidence type="ECO:0000256" key="3">
    <source>
        <dbReference type="ARBA" id="ARBA00022574"/>
    </source>
</evidence>
<reference evidence="10" key="2">
    <citation type="submission" date="2020-05" db="UniProtKB">
        <authorList>
            <consortium name="EnsemblMetazoa"/>
        </authorList>
    </citation>
    <scope>IDENTIFICATION</scope>
    <source>
        <strain evidence="10">LVP_AGWG</strain>
    </source>
</reference>
<dbReference type="Gene3D" id="2.130.10.10">
    <property type="entry name" value="YVTN repeat-like/Quinoprotein amine dehydrogenase"/>
    <property type="match status" value="2"/>
</dbReference>
<dbReference type="SUPFAM" id="SSF50978">
    <property type="entry name" value="WD40 repeat-like"/>
    <property type="match status" value="1"/>
</dbReference>
<keyword evidence="4" id="KW-0677">Repeat</keyword>
<name>A0A6I8U5D7_AEDAE</name>